<name>A0A1Y2D5W7_9FUNG</name>
<feature type="compositionally biased region" description="Low complexity" evidence="4">
    <location>
        <begin position="897"/>
        <end position="923"/>
    </location>
</feature>
<accession>A0A1Y2D5W7</accession>
<evidence type="ECO:0000256" key="4">
    <source>
        <dbReference type="SAM" id="MobiDB-lite"/>
    </source>
</evidence>
<evidence type="ECO:0000313" key="6">
    <source>
        <dbReference type="EMBL" id="ORY54672.1"/>
    </source>
</evidence>
<dbReference type="GO" id="GO:0006893">
    <property type="term" value="P:Golgi to plasma membrane transport"/>
    <property type="evidence" value="ECO:0007669"/>
    <property type="project" value="InterPro"/>
</dbReference>
<keyword evidence="3" id="KW-0268">Exocytosis</keyword>
<gene>
    <name evidence="6" type="ORF">LY90DRAFT_669927</name>
</gene>
<dbReference type="GO" id="GO:0006887">
    <property type="term" value="P:exocytosis"/>
    <property type="evidence" value="ECO:0007669"/>
    <property type="project" value="UniProtKB-KW"/>
</dbReference>
<feature type="region of interest" description="Disordered" evidence="4">
    <location>
        <begin position="883"/>
        <end position="923"/>
    </location>
</feature>
<sequence length="1329" mass="153887">MESDSDSNLALDNKEDYIDFDEEKILDFYSLDTLSPTEWNQDITDDKDEILGLLNNFNISDNYEISEKSNTTDVQVQASILEEYDPLGIKKPTYTNRIERKKSLAHNNKNTNNQELNISKKEFNPVAFLKEVHRGTSYRDLENGSINLRNLVEKRTEILKNLVKDYFEQFVDSKSTIDSFYLDIKEQRRDNSEENTTDQFNTKLLSVIDMAKDLYGPILDRRNKAEKIRITLNILERWKFFFDLPRKLQECLRLRKIDNAVKNYKKGKYLIQSFTDDGDSSSQIANSSRIPEGQQKVFDEVWSEVNITVKQIHEYLYKQLSDFSIPMKIQEKNIFNLVNLDSKGDPVSFYLNQQFQWNLRVLSSIFTEHASQMKDLKKEIYGNNVNFNNDSQENLKSVSMEKLLEIINVDEKPPTHLYQNMNIKRLQRDLINLNSKINDYEIYIGNEYDCQIWVKMTKAIKKLSSLLMKFLPDYWKLCMHYIEGRYDQDSLSKKKKNEAKEENDRAEKCQLIIRQMIELYSILITKILFLDNSLEELSEKTRSLFNELIANDNDNDDNDNENSSEDESIESEEFDDEFILESQNSLEGKKEILVIPLKKSNNLKNKSSVSLKKIKRKGVIGIVESVNSKENNNIIDTSTTKSILYNPVSHLDTIGNAAFAEANKEKELNGMNLKNQSNESNNEDIEKNNEDENNSLNINENNVSVIVDPSSEENIVSNKSNSYSVLSSPIKLNSMEENVLESTEDNSYVNDGKIKENDENGNKTELTTKNLDITVIFKKQLIPLECSLFVNSHPLIICYFMSIILKNVTNTFNKIKALKYNKEDLILSPLHELINNLKLRAVELISKNTIEETKTFFKYENWILDDDIYSNLKLRTGDTNIITPSTTVSTKPQNIVSNNNNNNNNDNNNNDSNNNNNDNQQQNEKSSTTLYIKLFYNFLKFIIRTLNVITKLHTAQEASVLAITENYAKSKKTNSVHNLRSSKYNLEMFKLEDSIELYEKLIKLIEACVIKSNFALLDSFNLLSMASESEINQLIEKEELKNPLIGSTNIKENDNSSGISNIVNIGVLSDSISSELNNINISSATTMVDHHKKPKTFDIKNNDIKTLIIISNIMAFEEIIFPKIQDFYEDSFRNLSVKKIDELYESSKFLNNQLFEKYLRNKLIKIRVIVRKGILYSGFDWYYITIPHEVSPYITKLIIEIVKIHSQITDISRKLQHMMLSKIFLNLAQDILEAFREIDHYSVAGMLQATLETEVIHQTLSSYEIEKTSEILKQIYQRVEKNVILDDNASSETMTKMLNDVKSKLSQYQKQMALITSCFTENKENSESV</sequence>
<evidence type="ECO:0000313" key="7">
    <source>
        <dbReference type="Proteomes" id="UP000193920"/>
    </source>
</evidence>
<feature type="compositionally biased region" description="Acidic residues" evidence="4">
    <location>
        <begin position="553"/>
        <end position="574"/>
    </location>
</feature>
<keyword evidence="2" id="KW-0813">Transport</keyword>
<dbReference type="Pfam" id="PF15469">
    <property type="entry name" value="Sec5"/>
    <property type="match status" value="1"/>
</dbReference>
<keyword evidence="7" id="KW-1185">Reference proteome</keyword>
<evidence type="ECO:0000259" key="5">
    <source>
        <dbReference type="Pfam" id="PF15469"/>
    </source>
</evidence>
<dbReference type="GO" id="GO:0000145">
    <property type="term" value="C:exocyst"/>
    <property type="evidence" value="ECO:0007669"/>
    <property type="project" value="InterPro"/>
</dbReference>
<dbReference type="Proteomes" id="UP000193920">
    <property type="component" value="Unassembled WGS sequence"/>
</dbReference>
<organism evidence="6 7">
    <name type="scientific">Neocallimastix californiae</name>
    <dbReference type="NCBI Taxonomy" id="1754190"/>
    <lineage>
        <taxon>Eukaryota</taxon>
        <taxon>Fungi</taxon>
        <taxon>Fungi incertae sedis</taxon>
        <taxon>Chytridiomycota</taxon>
        <taxon>Chytridiomycota incertae sedis</taxon>
        <taxon>Neocallimastigomycetes</taxon>
        <taxon>Neocallimastigales</taxon>
        <taxon>Neocallimastigaceae</taxon>
        <taxon>Neocallimastix</taxon>
    </lineage>
</organism>
<evidence type="ECO:0000256" key="3">
    <source>
        <dbReference type="ARBA" id="ARBA00022483"/>
    </source>
</evidence>
<protein>
    <recommendedName>
        <fullName evidence="5">Exocyst complex component EXOC2/Sec5 N-terminal domain-containing protein</fullName>
    </recommendedName>
</protein>
<dbReference type="EMBL" id="MCOG01000083">
    <property type="protein sequence ID" value="ORY54672.1"/>
    <property type="molecule type" value="Genomic_DNA"/>
</dbReference>
<evidence type="ECO:0000256" key="1">
    <source>
        <dbReference type="ARBA" id="ARBA00010578"/>
    </source>
</evidence>
<dbReference type="InterPro" id="IPR039481">
    <property type="entry name" value="EXOC2/Sec5_N_dom"/>
</dbReference>
<dbReference type="InterPro" id="IPR029175">
    <property type="entry name" value="EXOC2/Sec5"/>
</dbReference>
<feature type="domain" description="Exocyst complex component EXOC2/Sec5 N-terminal" evidence="5">
    <location>
        <begin position="85"/>
        <end position="1319"/>
    </location>
</feature>
<dbReference type="PANTHER" id="PTHR13043:SF1">
    <property type="entry name" value="EXOCYST COMPLEX COMPONENT 2"/>
    <property type="match status" value="1"/>
</dbReference>
<comment type="similarity">
    <text evidence="1">Belongs to the SEC5 family.</text>
</comment>
<reference evidence="6 7" key="1">
    <citation type="submission" date="2016-08" db="EMBL/GenBank/DDBJ databases">
        <title>A Parts List for Fungal Cellulosomes Revealed by Comparative Genomics.</title>
        <authorList>
            <consortium name="DOE Joint Genome Institute"/>
            <person name="Haitjema C.H."/>
            <person name="Gilmore S.P."/>
            <person name="Henske J.K."/>
            <person name="Solomon K.V."/>
            <person name="De Groot R."/>
            <person name="Kuo A."/>
            <person name="Mondo S.J."/>
            <person name="Salamov A.A."/>
            <person name="Labutti K."/>
            <person name="Zhao Z."/>
            <person name="Chiniquy J."/>
            <person name="Barry K."/>
            <person name="Brewer H.M."/>
            <person name="Purvine S.O."/>
            <person name="Wright A.T."/>
            <person name="Boxma B."/>
            <person name="Van Alen T."/>
            <person name="Hackstein J.H."/>
            <person name="Baker S.E."/>
            <person name="Grigoriev I.V."/>
            <person name="O'Malley M.A."/>
        </authorList>
    </citation>
    <scope>NUCLEOTIDE SEQUENCE [LARGE SCALE GENOMIC DNA]</scope>
    <source>
        <strain evidence="6 7">G1</strain>
    </source>
</reference>
<dbReference type="PANTHER" id="PTHR13043">
    <property type="entry name" value="EXOCYST COMPLEX COMPONENT SEC5"/>
    <property type="match status" value="1"/>
</dbReference>
<feature type="region of interest" description="Disordered" evidence="4">
    <location>
        <begin position="550"/>
        <end position="574"/>
    </location>
</feature>
<dbReference type="OrthoDB" id="26242at2759"/>
<feature type="region of interest" description="Disordered" evidence="4">
    <location>
        <begin position="670"/>
        <end position="696"/>
    </location>
</feature>
<feature type="compositionally biased region" description="Polar residues" evidence="4">
    <location>
        <begin position="883"/>
        <end position="896"/>
    </location>
</feature>
<proteinExistence type="inferred from homology"/>
<comment type="caution">
    <text evidence="6">The sequence shown here is derived from an EMBL/GenBank/DDBJ whole genome shotgun (WGS) entry which is preliminary data.</text>
</comment>
<evidence type="ECO:0000256" key="2">
    <source>
        <dbReference type="ARBA" id="ARBA00022448"/>
    </source>
</evidence>
<dbReference type="STRING" id="1754190.A0A1Y2D5W7"/>